<dbReference type="OMA" id="YAKHANT"/>
<reference evidence="8" key="3">
    <citation type="submission" date="2020-06" db="EMBL/GenBank/DDBJ databases">
        <title>Helianthus annuus Genome sequencing and assembly Release 2.</title>
        <authorList>
            <person name="Gouzy J."/>
            <person name="Langlade N."/>
            <person name="Munos S."/>
        </authorList>
    </citation>
    <scope>NUCLEOTIDE SEQUENCE</scope>
    <source>
        <tissue evidence="8">Leaves</tissue>
    </source>
</reference>
<dbReference type="CDD" id="cd23837">
    <property type="entry name" value="UBCc_UBE2O"/>
    <property type="match status" value="1"/>
</dbReference>
<evidence type="ECO:0000313" key="8">
    <source>
        <dbReference type="EMBL" id="KAF5787138.1"/>
    </source>
</evidence>
<dbReference type="InParanoid" id="A0A251TP68"/>
<dbReference type="Pfam" id="PF00179">
    <property type="entry name" value="UQ_con"/>
    <property type="match status" value="1"/>
</dbReference>
<feature type="domain" description="UBC core" evidence="7">
    <location>
        <begin position="241"/>
        <end position="401"/>
    </location>
</feature>
<dbReference type="STRING" id="4232.A0A251TP68"/>
<dbReference type="Proteomes" id="UP000215914">
    <property type="component" value="Chromosome 10"/>
</dbReference>
<dbReference type="SUPFAM" id="SSF54495">
    <property type="entry name" value="UBC-like"/>
    <property type="match status" value="1"/>
</dbReference>
<keyword evidence="4" id="KW-0833">Ubl conjugation pathway</keyword>
<evidence type="ECO:0000256" key="5">
    <source>
        <dbReference type="ARBA" id="ARBA00022840"/>
    </source>
</evidence>
<dbReference type="EMBL" id="CM007899">
    <property type="protein sequence ID" value="OTG11801.1"/>
    <property type="molecule type" value="Genomic_DNA"/>
</dbReference>
<evidence type="ECO:0000256" key="4">
    <source>
        <dbReference type="ARBA" id="ARBA00022786"/>
    </source>
</evidence>
<keyword evidence="2" id="KW-0808">Transferase</keyword>
<evidence type="ECO:0000256" key="2">
    <source>
        <dbReference type="ARBA" id="ARBA00022679"/>
    </source>
</evidence>
<dbReference type="PANTHER" id="PTHR46116:SF41">
    <property type="entry name" value="UBIQUITIN-CONJUGATING ENZYME E2 25-RELATED"/>
    <property type="match status" value="1"/>
</dbReference>
<accession>A0A251TP68</accession>
<sequence length="494" mass="55142">MDLSPIATYTPRKSKKRVFPGSSSSYTEPDVIEITPLADQSSKTKVRVAQKEVVFHEIIDVDLDEDGDDLSFLGENGESNKKMKGISLGSSSASKLDAKKVESTNKGKEIPNSSKSFNPKSNYFDLDEYVFDDDYLKLQSLFDNVDLPTGVEAPIPWLQDSVQMKKTTPGNPFVTSNAVSEASGSRSNRETPSSSRLAGSSSRMTKPVNDEVMKMLQGFKKFDTVMDHSDHHYATTQPPKRCAKKIQEEWRILEKDLPDTIFVRVYESRMDLLRAVIIGAEGTPYHDGLFFFDVCFPTSYPKKPPLVHYHSGGLRINPNLYNCGKVCLSLLNTWTGGKQEKWVPGKSTMLQVLVSIQGLILNMKPYFNEPGFARSSGSVHGEQASLHYNENTLILSLKTMVYTMKKPPKNFEDLVVGHFRNCVVDILMACKAYTEGVQVGCLVKGGVQDVDEDNSKCSQQFRNDVASYSKTLIAEFMKIGAKEAEEFLHLSIKN</sequence>
<evidence type="ECO:0000259" key="7">
    <source>
        <dbReference type="PROSITE" id="PS50127"/>
    </source>
</evidence>
<dbReference type="InterPro" id="IPR000608">
    <property type="entry name" value="UBC"/>
</dbReference>
<dbReference type="EC" id="2.3.2.23" evidence="1"/>
<feature type="region of interest" description="Disordered" evidence="6">
    <location>
        <begin position="1"/>
        <end position="29"/>
    </location>
</feature>
<feature type="region of interest" description="Disordered" evidence="6">
    <location>
        <begin position="166"/>
        <end position="204"/>
    </location>
</feature>
<keyword evidence="3" id="KW-0547">Nucleotide-binding</keyword>
<evidence type="ECO:0000256" key="1">
    <source>
        <dbReference type="ARBA" id="ARBA00012486"/>
    </source>
</evidence>
<keyword evidence="10" id="KW-1185">Reference proteome</keyword>
<feature type="region of interest" description="Disordered" evidence="6">
    <location>
        <begin position="94"/>
        <end position="117"/>
    </location>
</feature>
<dbReference type="Gramene" id="mRNA:HanXRQr2_Chr10g0449461">
    <property type="protein sequence ID" value="mRNA:HanXRQr2_Chr10g0449461"/>
    <property type="gene ID" value="HanXRQr2_Chr10g0449461"/>
</dbReference>
<keyword evidence="5" id="KW-0067">ATP-binding</keyword>
<feature type="compositionally biased region" description="Polar residues" evidence="6">
    <location>
        <begin position="166"/>
        <end position="192"/>
    </location>
</feature>
<evidence type="ECO:0000313" key="10">
    <source>
        <dbReference type="Proteomes" id="UP000215914"/>
    </source>
</evidence>
<reference evidence="9" key="2">
    <citation type="submission" date="2017-02" db="EMBL/GenBank/DDBJ databases">
        <title>Sunflower complete genome.</title>
        <authorList>
            <person name="Langlade N."/>
            <person name="Munos S."/>
        </authorList>
    </citation>
    <scope>NUCLEOTIDE SEQUENCE [LARGE SCALE GENOMIC DNA]</scope>
    <source>
        <tissue evidence="9">Leaves</tissue>
    </source>
</reference>
<proteinExistence type="predicted"/>
<dbReference type="EMBL" id="MNCJ02000325">
    <property type="protein sequence ID" value="KAF5787138.1"/>
    <property type="molecule type" value="Genomic_DNA"/>
</dbReference>
<dbReference type="SMART" id="SM00212">
    <property type="entry name" value="UBCc"/>
    <property type="match status" value="1"/>
</dbReference>
<evidence type="ECO:0000313" key="9">
    <source>
        <dbReference type="EMBL" id="OTG11801.1"/>
    </source>
</evidence>
<dbReference type="FunCoup" id="A0A251TP68">
    <property type="interactions" value="1612"/>
</dbReference>
<protein>
    <recommendedName>
        <fullName evidence="1">E2 ubiquitin-conjugating enzyme</fullName>
        <ecNumber evidence="1">2.3.2.23</ecNumber>
    </recommendedName>
</protein>
<feature type="compositionally biased region" description="Low complexity" evidence="6">
    <location>
        <begin position="193"/>
        <end position="202"/>
    </location>
</feature>
<gene>
    <name evidence="9" type="ORF">HannXRQ_Chr10g0302781</name>
    <name evidence="8" type="ORF">HanXRQr2_Chr10g0449461</name>
</gene>
<evidence type="ECO:0000256" key="6">
    <source>
        <dbReference type="SAM" id="MobiDB-lite"/>
    </source>
</evidence>
<dbReference type="GO" id="GO:0005524">
    <property type="term" value="F:ATP binding"/>
    <property type="evidence" value="ECO:0007669"/>
    <property type="project" value="UniProtKB-KW"/>
</dbReference>
<feature type="compositionally biased region" description="Basic and acidic residues" evidence="6">
    <location>
        <begin position="96"/>
        <end position="109"/>
    </location>
</feature>
<dbReference type="OrthoDB" id="47801at2759"/>
<dbReference type="Gene3D" id="3.10.110.10">
    <property type="entry name" value="Ubiquitin Conjugating Enzyme"/>
    <property type="match status" value="1"/>
</dbReference>
<organism evidence="9 10">
    <name type="scientific">Helianthus annuus</name>
    <name type="common">Common sunflower</name>
    <dbReference type="NCBI Taxonomy" id="4232"/>
    <lineage>
        <taxon>Eukaryota</taxon>
        <taxon>Viridiplantae</taxon>
        <taxon>Streptophyta</taxon>
        <taxon>Embryophyta</taxon>
        <taxon>Tracheophyta</taxon>
        <taxon>Spermatophyta</taxon>
        <taxon>Magnoliopsida</taxon>
        <taxon>eudicotyledons</taxon>
        <taxon>Gunneridae</taxon>
        <taxon>Pentapetalae</taxon>
        <taxon>asterids</taxon>
        <taxon>campanulids</taxon>
        <taxon>Asterales</taxon>
        <taxon>Asteraceae</taxon>
        <taxon>Asteroideae</taxon>
        <taxon>Heliantheae alliance</taxon>
        <taxon>Heliantheae</taxon>
        <taxon>Helianthus</taxon>
    </lineage>
</organism>
<reference evidence="8 10" key="1">
    <citation type="journal article" date="2017" name="Nature">
        <title>The sunflower genome provides insights into oil metabolism, flowering and Asterid evolution.</title>
        <authorList>
            <person name="Badouin H."/>
            <person name="Gouzy J."/>
            <person name="Grassa C.J."/>
            <person name="Murat F."/>
            <person name="Staton S.E."/>
            <person name="Cottret L."/>
            <person name="Lelandais-Briere C."/>
            <person name="Owens G.L."/>
            <person name="Carrere S."/>
            <person name="Mayjonade B."/>
            <person name="Legrand L."/>
            <person name="Gill N."/>
            <person name="Kane N.C."/>
            <person name="Bowers J.E."/>
            <person name="Hubner S."/>
            <person name="Bellec A."/>
            <person name="Berard A."/>
            <person name="Berges H."/>
            <person name="Blanchet N."/>
            <person name="Boniface M.C."/>
            <person name="Brunel D."/>
            <person name="Catrice O."/>
            <person name="Chaidir N."/>
            <person name="Claudel C."/>
            <person name="Donnadieu C."/>
            <person name="Faraut T."/>
            <person name="Fievet G."/>
            <person name="Helmstetter N."/>
            <person name="King M."/>
            <person name="Knapp S.J."/>
            <person name="Lai Z."/>
            <person name="Le Paslier M.C."/>
            <person name="Lippi Y."/>
            <person name="Lorenzon L."/>
            <person name="Mandel J.R."/>
            <person name="Marage G."/>
            <person name="Marchand G."/>
            <person name="Marquand E."/>
            <person name="Bret-Mestries E."/>
            <person name="Morien E."/>
            <person name="Nambeesan S."/>
            <person name="Nguyen T."/>
            <person name="Pegot-Espagnet P."/>
            <person name="Pouilly N."/>
            <person name="Raftis F."/>
            <person name="Sallet E."/>
            <person name="Schiex T."/>
            <person name="Thomas J."/>
            <person name="Vandecasteele C."/>
            <person name="Vares D."/>
            <person name="Vear F."/>
            <person name="Vautrin S."/>
            <person name="Crespi M."/>
            <person name="Mangin B."/>
            <person name="Burke J.M."/>
            <person name="Salse J."/>
            <person name="Munos S."/>
            <person name="Vincourt P."/>
            <person name="Rieseberg L.H."/>
            <person name="Langlade N.B."/>
        </authorList>
    </citation>
    <scope>NUCLEOTIDE SEQUENCE [LARGE SCALE GENOMIC DNA]</scope>
    <source>
        <strain evidence="10">cv. SF193</strain>
        <tissue evidence="8">Leaves</tissue>
    </source>
</reference>
<dbReference type="GO" id="GO:0061631">
    <property type="term" value="F:ubiquitin conjugating enzyme activity"/>
    <property type="evidence" value="ECO:0000318"/>
    <property type="project" value="GO_Central"/>
</dbReference>
<dbReference type="AlphaFoldDB" id="A0A251TP68"/>
<name>A0A251TP68_HELAN</name>
<dbReference type="FunFam" id="3.10.110.10:FF:000028">
    <property type="entry name" value="Probable ubiquitin-conjugating enzyme E2 23"/>
    <property type="match status" value="1"/>
</dbReference>
<dbReference type="PANTHER" id="PTHR46116">
    <property type="entry name" value="(E3-INDEPENDENT) E2 UBIQUITIN-CONJUGATING ENZYME"/>
    <property type="match status" value="1"/>
</dbReference>
<evidence type="ECO:0000256" key="3">
    <source>
        <dbReference type="ARBA" id="ARBA00022741"/>
    </source>
</evidence>
<dbReference type="InterPro" id="IPR016135">
    <property type="entry name" value="UBQ-conjugating_enzyme/RWD"/>
</dbReference>
<dbReference type="PROSITE" id="PS50127">
    <property type="entry name" value="UBC_2"/>
    <property type="match status" value="1"/>
</dbReference>